<dbReference type="Proteomes" id="UP000095210">
    <property type="component" value="Chromosome"/>
</dbReference>
<accession>A0AAC9HVU2</accession>
<evidence type="ECO:0000313" key="5">
    <source>
        <dbReference type="EMBL" id="AOS66086.1"/>
    </source>
</evidence>
<dbReference type="PROSITE" id="PS00893">
    <property type="entry name" value="NUDIX_BOX"/>
    <property type="match status" value="1"/>
</dbReference>
<proteinExistence type="inferred from homology"/>
<dbReference type="SUPFAM" id="SSF55811">
    <property type="entry name" value="Nudix"/>
    <property type="match status" value="1"/>
</dbReference>
<gene>
    <name evidence="5" type="ORF">TL08_26585</name>
</gene>
<evidence type="ECO:0000256" key="2">
    <source>
        <dbReference type="ARBA" id="ARBA00022801"/>
    </source>
</evidence>
<dbReference type="RefSeq" id="WP_069852947.1">
    <property type="nucleotide sequence ID" value="NZ_CP014859.1"/>
</dbReference>
<feature type="domain" description="Nudix hydrolase" evidence="4">
    <location>
        <begin position="6"/>
        <end position="128"/>
    </location>
</feature>
<dbReference type="InterPro" id="IPR000086">
    <property type="entry name" value="NUDIX_hydrolase_dom"/>
</dbReference>
<evidence type="ECO:0000256" key="3">
    <source>
        <dbReference type="RuleBase" id="RU003476"/>
    </source>
</evidence>
<dbReference type="InterPro" id="IPR015797">
    <property type="entry name" value="NUDIX_hydrolase-like_dom_sf"/>
</dbReference>
<evidence type="ECO:0000313" key="6">
    <source>
        <dbReference type="Proteomes" id="UP000095210"/>
    </source>
</evidence>
<dbReference type="KEGG" id="ahm:TL08_26585"/>
<reference evidence="6" key="1">
    <citation type="submission" date="2016-03" db="EMBL/GenBank/DDBJ databases">
        <title>Complete genome sequence of the type strain Actinoalloteichus hymeniacidonis DSM 45092.</title>
        <authorList>
            <person name="Schaffert L."/>
            <person name="Albersmeier A."/>
            <person name="Winkler A."/>
            <person name="Kalinowski J."/>
            <person name="Zotchev S."/>
            <person name="Ruckert C."/>
        </authorList>
    </citation>
    <scope>NUCLEOTIDE SEQUENCE [LARGE SCALE GENOMIC DNA]</scope>
    <source>
        <strain evidence="6">HPA177(T) (DSM 45092(T))</strain>
    </source>
</reference>
<dbReference type="EMBL" id="CP014859">
    <property type="protein sequence ID" value="AOS66086.1"/>
    <property type="molecule type" value="Genomic_DNA"/>
</dbReference>
<keyword evidence="6" id="KW-1185">Reference proteome</keyword>
<organism evidence="5 6">
    <name type="scientific">Actinoalloteichus hymeniacidonis</name>
    <dbReference type="NCBI Taxonomy" id="340345"/>
    <lineage>
        <taxon>Bacteria</taxon>
        <taxon>Bacillati</taxon>
        <taxon>Actinomycetota</taxon>
        <taxon>Actinomycetes</taxon>
        <taxon>Pseudonocardiales</taxon>
        <taxon>Pseudonocardiaceae</taxon>
        <taxon>Actinoalloteichus</taxon>
    </lineage>
</organism>
<dbReference type="InterPro" id="IPR020084">
    <property type="entry name" value="NUDIX_hydrolase_CS"/>
</dbReference>
<dbReference type="CDD" id="cd02883">
    <property type="entry name" value="NUDIX_Hydrolase"/>
    <property type="match status" value="1"/>
</dbReference>
<evidence type="ECO:0000259" key="4">
    <source>
        <dbReference type="PROSITE" id="PS51462"/>
    </source>
</evidence>
<dbReference type="Gene3D" id="3.90.79.10">
    <property type="entry name" value="Nucleoside Triphosphate Pyrophosphohydrolase"/>
    <property type="match status" value="1"/>
</dbReference>
<dbReference type="PANTHER" id="PTHR43736">
    <property type="entry name" value="ADP-RIBOSE PYROPHOSPHATASE"/>
    <property type="match status" value="1"/>
</dbReference>
<evidence type="ECO:0000256" key="1">
    <source>
        <dbReference type="ARBA" id="ARBA00005582"/>
    </source>
</evidence>
<dbReference type="PRINTS" id="PR00502">
    <property type="entry name" value="NUDIXFAMILY"/>
</dbReference>
<keyword evidence="2 3" id="KW-0378">Hydrolase</keyword>
<dbReference type="AlphaFoldDB" id="A0AAC9HVU2"/>
<sequence>MTDLPPYSVSVAGVVTREDGRILVIRRADNGRWEPPGGILERAETAEDGVRREVLEETGVEVVVNRLTGVYQNLGLGVIALVFRCVPTGTVIDKVDGEAREITWLTAAEAATAMTPAFAVRVADALSGAGARFRAHDGTNLLSVRPATDRS</sequence>
<dbReference type="PROSITE" id="PS51462">
    <property type="entry name" value="NUDIX"/>
    <property type="match status" value="1"/>
</dbReference>
<dbReference type="Pfam" id="PF00293">
    <property type="entry name" value="NUDIX"/>
    <property type="match status" value="1"/>
</dbReference>
<dbReference type="InterPro" id="IPR020476">
    <property type="entry name" value="Nudix_hydrolase"/>
</dbReference>
<dbReference type="PANTHER" id="PTHR43736:SF1">
    <property type="entry name" value="DIHYDRONEOPTERIN TRIPHOSPHATE DIPHOSPHATASE"/>
    <property type="match status" value="1"/>
</dbReference>
<comment type="similarity">
    <text evidence="1 3">Belongs to the Nudix hydrolase family.</text>
</comment>
<name>A0AAC9HVU2_9PSEU</name>
<dbReference type="GO" id="GO:0016787">
    <property type="term" value="F:hydrolase activity"/>
    <property type="evidence" value="ECO:0007669"/>
    <property type="project" value="UniProtKB-KW"/>
</dbReference>
<protein>
    <submittedName>
        <fullName evidence="5">ADP-ribose pyrophosphatase</fullName>
    </submittedName>
</protein>